<feature type="domain" description="ABC transmembrane type-1" evidence="8">
    <location>
        <begin position="78"/>
        <end position="281"/>
    </location>
</feature>
<feature type="transmembrane region" description="Helical" evidence="7">
    <location>
        <begin position="77"/>
        <end position="101"/>
    </location>
</feature>
<evidence type="ECO:0000259" key="8">
    <source>
        <dbReference type="PROSITE" id="PS50928"/>
    </source>
</evidence>
<feature type="transmembrane region" description="Helical" evidence="7">
    <location>
        <begin position="113"/>
        <end position="140"/>
    </location>
</feature>
<keyword evidence="4 7" id="KW-0812">Transmembrane</keyword>
<keyword evidence="2 7" id="KW-0813">Transport</keyword>
<feature type="transmembrane region" description="Helical" evidence="7">
    <location>
        <begin position="259"/>
        <end position="280"/>
    </location>
</feature>
<feature type="transmembrane region" description="Helical" evidence="7">
    <location>
        <begin position="160"/>
        <end position="181"/>
    </location>
</feature>
<comment type="subcellular location">
    <subcellularLocation>
        <location evidence="1 7">Cell membrane</location>
        <topology evidence="1 7">Multi-pass membrane protein</topology>
    </subcellularLocation>
</comment>
<dbReference type="InterPro" id="IPR000515">
    <property type="entry name" value="MetI-like"/>
</dbReference>
<dbReference type="AlphaFoldDB" id="A0A0C2VGG6"/>
<dbReference type="InterPro" id="IPR035906">
    <property type="entry name" value="MetI-like_sf"/>
</dbReference>
<evidence type="ECO:0000256" key="1">
    <source>
        <dbReference type="ARBA" id="ARBA00004651"/>
    </source>
</evidence>
<evidence type="ECO:0000256" key="5">
    <source>
        <dbReference type="ARBA" id="ARBA00022989"/>
    </source>
</evidence>
<comment type="similarity">
    <text evidence="7">Belongs to the binding-protein-dependent transport system permease family.</text>
</comment>
<dbReference type="PATRIC" id="fig|220754.4.peg.3495"/>
<accession>A0A0C2VGG6</accession>
<reference evidence="9 10" key="1">
    <citation type="submission" date="2015-01" db="EMBL/GenBank/DDBJ databases">
        <title>Jeotgalibacillus campisalis genome sequencing.</title>
        <authorList>
            <person name="Goh K.M."/>
            <person name="Chan K.-G."/>
            <person name="Yaakop A.S."/>
            <person name="Ee R."/>
            <person name="Gan H.M."/>
            <person name="Chan C.S."/>
        </authorList>
    </citation>
    <scope>NUCLEOTIDE SEQUENCE [LARGE SCALE GENOMIC DNA]</scope>
    <source>
        <strain evidence="9 10">SF-57</strain>
    </source>
</reference>
<evidence type="ECO:0000313" key="10">
    <source>
        <dbReference type="Proteomes" id="UP000031972"/>
    </source>
</evidence>
<gene>
    <name evidence="9" type="ORF">KR50_34810</name>
</gene>
<proteinExistence type="inferred from homology"/>
<keyword evidence="10" id="KW-1185">Reference proteome</keyword>
<keyword evidence="6 7" id="KW-0472">Membrane</keyword>
<dbReference type="Proteomes" id="UP000031972">
    <property type="component" value="Unassembled WGS sequence"/>
</dbReference>
<evidence type="ECO:0000256" key="7">
    <source>
        <dbReference type="RuleBase" id="RU363032"/>
    </source>
</evidence>
<dbReference type="Gene3D" id="1.10.3720.10">
    <property type="entry name" value="MetI-like"/>
    <property type="match status" value="1"/>
</dbReference>
<sequence length="295" mass="33433">MIKVPKLKQNSSKTVIFLILLVLALICLFPFYWMIVTSFKTQQEINLMPPTFIPNDWQIVENYVAAWMKPDSTFGRYFINTIIIAGFGTIIQLLICIPIAYAISQFRFRGRNLLFLLVLSTMMIPYDVTLVPNFITIRSFPLVGGNDLFGQGGQGFYDSYTGMVLPFLADAFSIFLIRQAFLTVSRDYWDAAQVDGMGHFGYLWKVLVPLAWPSIITAALLGFIGKWNGVLWPLLITSSEHLRPLQVGLLNFVSEEGHYYHLLMAAATFTVLPIIILYFITQRWFNEGVGSGLKG</sequence>
<dbReference type="GO" id="GO:0005886">
    <property type="term" value="C:plasma membrane"/>
    <property type="evidence" value="ECO:0007669"/>
    <property type="project" value="UniProtKB-SubCell"/>
</dbReference>
<organism evidence="9 10">
    <name type="scientific">Jeotgalibacillus campisalis</name>
    <dbReference type="NCBI Taxonomy" id="220754"/>
    <lineage>
        <taxon>Bacteria</taxon>
        <taxon>Bacillati</taxon>
        <taxon>Bacillota</taxon>
        <taxon>Bacilli</taxon>
        <taxon>Bacillales</taxon>
        <taxon>Caryophanaceae</taxon>
        <taxon>Jeotgalibacillus</taxon>
    </lineage>
</organism>
<protein>
    <recommendedName>
        <fullName evidence="8">ABC transmembrane type-1 domain-containing protein</fullName>
    </recommendedName>
</protein>
<dbReference type="CDD" id="cd06261">
    <property type="entry name" value="TM_PBP2"/>
    <property type="match status" value="1"/>
</dbReference>
<dbReference type="SUPFAM" id="SSF161098">
    <property type="entry name" value="MetI-like"/>
    <property type="match status" value="1"/>
</dbReference>
<feature type="transmembrane region" description="Helical" evidence="7">
    <location>
        <begin position="202"/>
        <end position="224"/>
    </location>
</feature>
<dbReference type="GO" id="GO:0055085">
    <property type="term" value="P:transmembrane transport"/>
    <property type="evidence" value="ECO:0007669"/>
    <property type="project" value="InterPro"/>
</dbReference>
<keyword evidence="3" id="KW-1003">Cell membrane</keyword>
<dbReference type="Pfam" id="PF00528">
    <property type="entry name" value="BPD_transp_1"/>
    <property type="match status" value="1"/>
</dbReference>
<evidence type="ECO:0000256" key="3">
    <source>
        <dbReference type="ARBA" id="ARBA00022475"/>
    </source>
</evidence>
<dbReference type="PANTHER" id="PTHR43744">
    <property type="entry name" value="ABC TRANSPORTER PERMEASE PROTEIN MG189-RELATED-RELATED"/>
    <property type="match status" value="1"/>
</dbReference>
<keyword evidence="5 7" id="KW-1133">Transmembrane helix</keyword>
<dbReference type="PANTHER" id="PTHR43744:SF12">
    <property type="entry name" value="ABC TRANSPORTER PERMEASE PROTEIN MG189-RELATED"/>
    <property type="match status" value="1"/>
</dbReference>
<evidence type="ECO:0000256" key="4">
    <source>
        <dbReference type="ARBA" id="ARBA00022692"/>
    </source>
</evidence>
<name>A0A0C2VGG6_9BACL</name>
<evidence type="ECO:0000313" key="9">
    <source>
        <dbReference type="EMBL" id="KIL43078.1"/>
    </source>
</evidence>
<dbReference type="PROSITE" id="PS50928">
    <property type="entry name" value="ABC_TM1"/>
    <property type="match status" value="1"/>
</dbReference>
<feature type="transmembrane region" description="Helical" evidence="7">
    <location>
        <begin position="15"/>
        <end position="35"/>
    </location>
</feature>
<evidence type="ECO:0000256" key="2">
    <source>
        <dbReference type="ARBA" id="ARBA00022448"/>
    </source>
</evidence>
<dbReference type="EMBL" id="JXRR01000022">
    <property type="protein sequence ID" value="KIL43078.1"/>
    <property type="molecule type" value="Genomic_DNA"/>
</dbReference>
<comment type="caution">
    <text evidence="9">The sequence shown here is derived from an EMBL/GenBank/DDBJ whole genome shotgun (WGS) entry which is preliminary data.</text>
</comment>
<evidence type="ECO:0000256" key="6">
    <source>
        <dbReference type="ARBA" id="ARBA00023136"/>
    </source>
</evidence>